<keyword evidence="2 7" id="KW-0808">Transferase</keyword>
<evidence type="ECO:0000256" key="6">
    <source>
        <dbReference type="ARBA" id="ARBA00022969"/>
    </source>
</evidence>
<comment type="catalytic activity">
    <reaction evidence="7">
        <text>L-seryl-[protein] + ATP = O-phospho-L-seryl-[protein] + ADP + H(+)</text>
        <dbReference type="Rhea" id="RHEA:17989"/>
        <dbReference type="Rhea" id="RHEA-COMP:9863"/>
        <dbReference type="Rhea" id="RHEA-COMP:11604"/>
        <dbReference type="ChEBI" id="CHEBI:15378"/>
        <dbReference type="ChEBI" id="CHEBI:29999"/>
        <dbReference type="ChEBI" id="CHEBI:30616"/>
        <dbReference type="ChEBI" id="CHEBI:83421"/>
        <dbReference type="ChEBI" id="CHEBI:456216"/>
        <dbReference type="EC" id="2.7.11.1"/>
    </reaction>
</comment>
<dbReference type="GO" id="GO:0030435">
    <property type="term" value="P:sporulation resulting in formation of a cellular spore"/>
    <property type="evidence" value="ECO:0007669"/>
    <property type="project" value="UniProtKB-KW"/>
</dbReference>
<dbReference type="GO" id="GO:0005524">
    <property type="term" value="F:ATP binding"/>
    <property type="evidence" value="ECO:0007669"/>
    <property type="project" value="UniProtKB-KW"/>
</dbReference>
<gene>
    <name evidence="7 9" type="primary">spoIIAB</name>
    <name evidence="9" type="ORF">H9728_00310</name>
</gene>
<dbReference type="SUPFAM" id="SSF55874">
    <property type="entry name" value="ATPase domain of HSP90 chaperone/DNA topoisomerase II/histidine kinase"/>
    <property type="match status" value="1"/>
</dbReference>
<dbReference type="HAMAP" id="MF_00637">
    <property type="entry name" value="Anti_sigma_F"/>
    <property type="match status" value="1"/>
</dbReference>
<evidence type="ECO:0000256" key="3">
    <source>
        <dbReference type="ARBA" id="ARBA00022741"/>
    </source>
</evidence>
<evidence type="ECO:0000256" key="2">
    <source>
        <dbReference type="ARBA" id="ARBA00022679"/>
    </source>
</evidence>
<dbReference type="NCBIfam" id="TIGR01925">
    <property type="entry name" value="spIIAB"/>
    <property type="match status" value="1"/>
</dbReference>
<sequence length="150" mass="16458">MKNHMKLEFAALSENEPFARGAVAAFCLGLNPTLDELSDVKTAVSEAVTNCIVHAYRGRTGNVTIECETDGNVLHIKISDNGRGIDDVKKALEPFYTTLEDEERSGMGFTIMQTFMTDFRLESAKGVGTSVLMSKRFGRNTETEVLADAE</sequence>
<dbReference type="PANTHER" id="PTHR35526:SF3">
    <property type="entry name" value="ANTI-SIGMA-F FACTOR RSBW"/>
    <property type="match status" value="1"/>
</dbReference>
<keyword evidence="3 7" id="KW-0547">Nucleotide-binding</keyword>
<accession>A0A9D1Z9W9</accession>
<proteinExistence type="inferred from homology"/>
<protein>
    <recommendedName>
        <fullName evidence="7">Anti-sigma F factor</fullName>
        <ecNumber evidence="7">2.7.11.1</ecNumber>
    </recommendedName>
    <alternativeName>
        <fullName evidence="7">Stage II sporulation protein AB</fullName>
    </alternativeName>
</protein>
<reference evidence="9" key="1">
    <citation type="journal article" date="2021" name="PeerJ">
        <title>Extensive microbial diversity within the chicken gut microbiome revealed by metagenomics and culture.</title>
        <authorList>
            <person name="Gilroy R."/>
            <person name="Ravi A."/>
            <person name="Getino M."/>
            <person name="Pursley I."/>
            <person name="Horton D.L."/>
            <person name="Alikhan N.F."/>
            <person name="Baker D."/>
            <person name="Gharbi K."/>
            <person name="Hall N."/>
            <person name="Watson M."/>
            <person name="Adriaenssens E.M."/>
            <person name="Foster-Nyarko E."/>
            <person name="Jarju S."/>
            <person name="Secka A."/>
            <person name="Antonio M."/>
            <person name="Oren A."/>
            <person name="Chaudhuri R.R."/>
            <person name="La Ragione R."/>
            <person name="Hildebrand F."/>
            <person name="Pallen M.J."/>
        </authorList>
    </citation>
    <scope>NUCLEOTIDE SEQUENCE</scope>
    <source>
        <strain evidence="9">CHK199-9574</strain>
    </source>
</reference>
<comment type="catalytic activity">
    <reaction evidence="7">
        <text>L-threonyl-[protein] + ATP = O-phospho-L-threonyl-[protein] + ADP + H(+)</text>
        <dbReference type="Rhea" id="RHEA:46608"/>
        <dbReference type="Rhea" id="RHEA-COMP:11060"/>
        <dbReference type="Rhea" id="RHEA-COMP:11605"/>
        <dbReference type="ChEBI" id="CHEBI:15378"/>
        <dbReference type="ChEBI" id="CHEBI:30013"/>
        <dbReference type="ChEBI" id="CHEBI:30616"/>
        <dbReference type="ChEBI" id="CHEBI:61977"/>
        <dbReference type="ChEBI" id="CHEBI:456216"/>
        <dbReference type="EC" id="2.7.11.1"/>
    </reaction>
</comment>
<keyword evidence="6 7" id="KW-0749">Sporulation</keyword>
<feature type="domain" description="Histidine kinase/HSP90-like ATPase" evidence="8">
    <location>
        <begin position="35"/>
        <end position="139"/>
    </location>
</feature>
<dbReference type="Proteomes" id="UP000824135">
    <property type="component" value="Unassembled WGS sequence"/>
</dbReference>
<evidence type="ECO:0000256" key="7">
    <source>
        <dbReference type="HAMAP-Rule" id="MF_00637"/>
    </source>
</evidence>
<evidence type="ECO:0000259" key="8">
    <source>
        <dbReference type="SMART" id="SM00387"/>
    </source>
</evidence>
<dbReference type="InterPro" id="IPR036890">
    <property type="entry name" value="HATPase_C_sf"/>
</dbReference>
<organism evidence="9 10">
    <name type="scientific">Candidatus Borkfalkia excrementavium</name>
    <dbReference type="NCBI Taxonomy" id="2838505"/>
    <lineage>
        <taxon>Bacteria</taxon>
        <taxon>Bacillati</taxon>
        <taxon>Bacillota</taxon>
        <taxon>Clostridia</taxon>
        <taxon>Christensenellales</taxon>
        <taxon>Christensenellaceae</taxon>
        <taxon>Candidatus Borkfalkia</taxon>
    </lineage>
</organism>
<dbReference type="Pfam" id="PF13581">
    <property type="entry name" value="HATPase_c_2"/>
    <property type="match status" value="1"/>
</dbReference>
<keyword evidence="5 7" id="KW-0067">ATP-binding</keyword>
<dbReference type="GO" id="GO:0042174">
    <property type="term" value="P:negative regulation of sporulation resulting in formation of a cellular spore"/>
    <property type="evidence" value="ECO:0007669"/>
    <property type="project" value="InterPro"/>
</dbReference>
<keyword evidence="4 7" id="KW-0418">Kinase</keyword>
<comment type="caution">
    <text evidence="9">The sequence shown here is derived from an EMBL/GenBank/DDBJ whole genome shotgun (WGS) entry which is preliminary data.</text>
</comment>
<dbReference type="PANTHER" id="PTHR35526">
    <property type="entry name" value="ANTI-SIGMA-F FACTOR RSBW-RELATED"/>
    <property type="match status" value="1"/>
</dbReference>
<dbReference type="GO" id="GO:0030436">
    <property type="term" value="P:asexual sporulation"/>
    <property type="evidence" value="ECO:0007669"/>
    <property type="project" value="UniProtKB-UniRule"/>
</dbReference>
<keyword evidence="1 7" id="KW-0723">Serine/threonine-protein kinase</keyword>
<dbReference type="AlphaFoldDB" id="A0A9D1Z9W9"/>
<evidence type="ECO:0000256" key="5">
    <source>
        <dbReference type="ARBA" id="ARBA00022840"/>
    </source>
</evidence>
<reference evidence="9" key="2">
    <citation type="submission" date="2021-04" db="EMBL/GenBank/DDBJ databases">
        <authorList>
            <person name="Gilroy R."/>
        </authorList>
    </citation>
    <scope>NUCLEOTIDE SEQUENCE</scope>
    <source>
        <strain evidence="9">CHK199-9574</strain>
    </source>
</reference>
<dbReference type="EC" id="2.7.11.1" evidence="7"/>
<evidence type="ECO:0000256" key="4">
    <source>
        <dbReference type="ARBA" id="ARBA00022777"/>
    </source>
</evidence>
<comment type="similarity">
    <text evidence="7">Belongs to the anti-sigma-factor family.</text>
</comment>
<evidence type="ECO:0000313" key="9">
    <source>
        <dbReference type="EMBL" id="HIY77468.1"/>
    </source>
</evidence>
<dbReference type="InterPro" id="IPR050267">
    <property type="entry name" value="Anti-sigma-factor_SerPK"/>
</dbReference>
<comment type="function">
    <text evidence="7">Binds to sigma F and blocks its ability to form an RNA polymerase holoenzyme (E-sigma F). Phosphorylates SpoIIAA on a serine residue. This phosphorylation may enable SpoIIAA to act as an anti-anti-sigma factor that counteracts SpoIIAB and thus releases sigma F from inhibition.</text>
</comment>
<dbReference type="GO" id="GO:0016989">
    <property type="term" value="F:sigma factor antagonist activity"/>
    <property type="evidence" value="ECO:0007669"/>
    <property type="project" value="InterPro"/>
</dbReference>
<dbReference type="InterPro" id="IPR010194">
    <property type="entry name" value="Anti-sigma_F"/>
</dbReference>
<evidence type="ECO:0000313" key="10">
    <source>
        <dbReference type="Proteomes" id="UP000824135"/>
    </source>
</evidence>
<evidence type="ECO:0000256" key="1">
    <source>
        <dbReference type="ARBA" id="ARBA00022527"/>
    </source>
</evidence>
<name>A0A9D1Z9W9_9FIRM</name>
<dbReference type="InterPro" id="IPR003594">
    <property type="entry name" value="HATPase_dom"/>
</dbReference>
<dbReference type="EMBL" id="DXCO01000003">
    <property type="protein sequence ID" value="HIY77468.1"/>
    <property type="molecule type" value="Genomic_DNA"/>
</dbReference>
<dbReference type="GO" id="GO:0004674">
    <property type="term" value="F:protein serine/threonine kinase activity"/>
    <property type="evidence" value="ECO:0007669"/>
    <property type="project" value="UniProtKB-KW"/>
</dbReference>
<dbReference type="Gene3D" id="3.30.565.10">
    <property type="entry name" value="Histidine kinase-like ATPase, C-terminal domain"/>
    <property type="match status" value="1"/>
</dbReference>
<dbReference type="SMART" id="SM00387">
    <property type="entry name" value="HATPase_c"/>
    <property type="match status" value="1"/>
</dbReference>